<name>M2XXP8_GALSU</name>
<dbReference type="Gramene" id="EME28214">
    <property type="protein sequence ID" value="EME28214"/>
    <property type="gene ID" value="Gasu_42190"/>
</dbReference>
<gene>
    <name evidence="1" type="ORF">Gasu_42190</name>
</gene>
<organism evidence="1 2">
    <name type="scientific">Galdieria sulphuraria</name>
    <name type="common">Red alga</name>
    <dbReference type="NCBI Taxonomy" id="130081"/>
    <lineage>
        <taxon>Eukaryota</taxon>
        <taxon>Rhodophyta</taxon>
        <taxon>Bangiophyceae</taxon>
        <taxon>Galdieriales</taxon>
        <taxon>Galdieriaceae</taxon>
        <taxon>Galdieria</taxon>
    </lineage>
</organism>
<protein>
    <submittedName>
        <fullName evidence="1">Uncharacterized protein</fullName>
    </submittedName>
</protein>
<dbReference type="InterPro" id="IPR011990">
    <property type="entry name" value="TPR-like_helical_dom_sf"/>
</dbReference>
<sequence>MSNFTSSTADKKDQKEEQSWKALLRNGSWKDLYDKAEECFISGNHLDADNACFFACLMLASLLKLGKLELARKWLNSWKEQYGLEDVPTATLFLVSPLRTQYCLLAIEVAFRLSSETDVNCRLQPYFRLRRLIEENIQIEDSRCNMWLLFLDTLDSCIVSHLLEANRLQAVLEVAKNYLKRNVQDVSRQLAFFRLLLYSGDTEQASLFWNTIEPRVKEDSERHLHRGLLYASQGHLEDAIDEWEAAALFDQSYETILTNNIAVGYLLQGRIFEAMERMEHIFHKSPIPALKEDLVKHICICYDMLLANAQERKSSIQHALSNEALDSFHFKITQRPLNHEPRKE</sequence>
<evidence type="ECO:0000313" key="1">
    <source>
        <dbReference type="EMBL" id="EME28214.1"/>
    </source>
</evidence>
<dbReference type="SUPFAM" id="SSF48452">
    <property type="entry name" value="TPR-like"/>
    <property type="match status" value="1"/>
</dbReference>
<keyword evidence="2" id="KW-1185">Reference proteome</keyword>
<dbReference type="OrthoDB" id="7762at2759"/>
<dbReference type="RefSeq" id="XP_005704734.1">
    <property type="nucleotide sequence ID" value="XM_005704677.1"/>
</dbReference>
<proteinExistence type="predicted"/>
<dbReference type="KEGG" id="gsl:Gasu_42190"/>
<dbReference type="AlphaFoldDB" id="M2XXP8"/>
<accession>M2XXP8</accession>
<dbReference type="Gene3D" id="1.25.40.10">
    <property type="entry name" value="Tetratricopeptide repeat domain"/>
    <property type="match status" value="1"/>
</dbReference>
<dbReference type="EMBL" id="KB454522">
    <property type="protein sequence ID" value="EME28214.1"/>
    <property type="molecule type" value="Genomic_DNA"/>
</dbReference>
<dbReference type="GeneID" id="17087111"/>
<dbReference type="Proteomes" id="UP000030680">
    <property type="component" value="Unassembled WGS sequence"/>
</dbReference>
<reference evidence="2" key="1">
    <citation type="journal article" date="2013" name="Science">
        <title>Gene transfer from bacteria and archaea facilitated evolution of an extremophilic eukaryote.</title>
        <authorList>
            <person name="Schonknecht G."/>
            <person name="Chen W.H."/>
            <person name="Ternes C.M."/>
            <person name="Barbier G.G."/>
            <person name="Shrestha R.P."/>
            <person name="Stanke M."/>
            <person name="Brautigam A."/>
            <person name="Baker B.J."/>
            <person name="Banfield J.F."/>
            <person name="Garavito R.M."/>
            <person name="Carr K."/>
            <person name="Wilkerson C."/>
            <person name="Rensing S.A."/>
            <person name="Gagneul D."/>
            <person name="Dickenson N.E."/>
            <person name="Oesterhelt C."/>
            <person name="Lercher M.J."/>
            <person name="Weber A.P."/>
        </authorList>
    </citation>
    <scope>NUCLEOTIDE SEQUENCE [LARGE SCALE GENOMIC DNA]</scope>
    <source>
        <strain evidence="2">074W</strain>
    </source>
</reference>
<evidence type="ECO:0000313" key="2">
    <source>
        <dbReference type="Proteomes" id="UP000030680"/>
    </source>
</evidence>